<name>A0A8S0VTD6_CYCAE</name>
<dbReference type="EMBL" id="CACVBS010000028">
    <property type="protein sequence ID" value="CAA7260030.1"/>
    <property type="molecule type" value="Genomic_DNA"/>
</dbReference>
<protein>
    <recommendedName>
        <fullName evidence="3">Phosphatase</fullName>
    </recommendedName>
</protein>
<dbReference type="Gene3D" id="3.40.50.1000">
    <property type="entry name" value="HAD superfamily/HAD-like"/>
    <property type="match status" value="1"/>
</dbReference>
<dbReference type="SFLD" id="SFLDG01129">
    <property type="entry name" value="C1.5:_HAD__Beta-PGM__Phosphata"/>
    <property type="match status" value="1"/>
</dbReference>
<dbReference type="InterPro" id="IPR023214">
    <property type="entry name" value="HAD_sf"/>
</dbReference>
<dbReference type="AlphaFoldDB" id="A0A8S0VTD6"/>
<dbReference type="PANTHER" id="PTHR43481:SF4">
    <property type="entry name" value="GLYCEROL-1-PHOSPHATE PHOSPHOHYDROLASE 1-RELATED"/>
    <property type="match status" value="1"/>
</dbReference>
<dbReference type="Pfam" id="PF00702">
    <property type="entry name" value="Hydrolase"/>
    <property type="match status" value="1"/>
</dbReference>
<comment type="caution">
    <text evidence="1">The sequence shown here is derived from an EMBL/GenBank/DDBJ whole genome shotgun (WGS) entry which is preliminary data.</text>
</comment>
<dbReference type="Gene3D" id="1.10.150.240">
    <property type="entry name" value="Putative phosphatase, domain 2"/>
    <property type="match status" value="1"/>
</dbReference>
<dbReference type="InterPro" id="IPR036412">
    <property type="entry name" value="HAD-like_sf"/>
</dbReference>
<dbReference type="InterPro" id="IPR023198">
    <property type="entry name" value="PGP-like_dom2"/>
</dbReference>
<dbReference type="Proteomes" id="UP000467700">
    <property type="component" value="Unassembled WGS sequence"/>
</dbReference>
<dbReference type="InterPro" id="IPR006439">
    <property type="entry name" value="HAD-SF_hydro_IA"/>
</dbReference>
<dbReference type="OrthoDB" id="40579at2759"/>
<reference evidence="1 2" key="1">
    <citation type="submission" date="2020-01" db="EMBL/GenBank/DDBJ databases">
        <authorList>
            <person name="Gupta K D."/>
        </authorList>
    </citation>
    <scope>NUCLEOTIDE SEQUENCE [LARGE SCALE GENOMIC DNA]</scope>
</reference>
<gene>
    <name evidence="1" type="ORF">AAE3_LOCUS2213</name>
</gene>
<accession>A0A8S0VTD6</accession>
<evidence type="ECO:0000313" key="1">
    <source>
        <dbReference type="EMBL" id="CAA7260030.1"/>
    </source>
</evidence>
<dbReference type="PANTHER" id="PTHR43481">
    <property type="entry name" value="FRUCTOSE-1-PHOSPHATE PHOSPHATASE"/>
    <property type="match status" value="1"/>
</dbReference>
<keyword evidence="2" id="KW-1185">Reference proteome</keyword>
<dbReference type="SFLD" id="SFLDS00003">
    <property type="entry name" value="Haloacid_Dehalogenase"/>
    <property type="match status" value="1"/>
</dbReference>
<organism evidence="1 2">
    <name type="scientific">Cyclocybe aegerita</name>
    <name type="common">Black poplar mushroom</name>
    <name type="synonym">Agrocybe aegerita</name>
    <dbReference type="NCBI Taxonomy" id="1973307"/>
    <lineage>
        <taxon>Eukaryota</taxon>
        <taxon>Fungi</taxon>
        <taxon>Dikarya</taxon>
        <taxon>Basidiomycota</taxon>
        <taxon>Agaricomycotina</taxon>
        <taxon>Agaricomycetes</taxon>
        <taxon>Agaricomycetidae</taxon>
        <taxon>Agaricales</taxon>
        <taxon>Agaricineae</taxon>
        <taxon>Bolbitiaceae</taxon>
        <taxon>Cyclocybe</taxon>
    </lineage>
</organism>
<dbReference type="SFLD" id="SFLDG01135">
    <property type="entry name" value="C1.5.6:_HAD__Beta-PGM__Phospha"/>
    <property type="match status" value="1"/>
</dbReference>
<evidence type="ECO:0008006" key="3">
    <source>
        <dbReference type="Google" id="ProtNLM"/>
    </source>
</evidence>
<proteinExistence type="predicted"/>
<evidence type="ECO:0000313" key="2">
    <source>
        <dbReference type="Proteomes" id="UP000467700"/>
    </source>
</evidence>
<dbReference type="InterPro" id="IPR051806">
    <property type="entry name" value="HAD-like_SPP"/>
</dbReference>
<dbReference type="SUPFAM" id="SSF56784">
    <property type="entry name" value="HAD-like"/>
    <property type="match status" value="1"/>
</dbReference>
<sequence length="236" mass="25407">MSDTILHLDALLFDMDGTLVDSTAGVVGAWELFRQSYPTIDVQDILSSSHGIRTVDNLQKHCGIDDPEILEQEAERFEKAIVSTASEGGRPGIVLLPGVKPIMDEIASLRFFPSPRWAICTSATRAYATSALASAKVPVPDAFVASEDVSKGKPYPDPYILGAEKCGVKPENCVVFEDAPSGIRSGRAAGCKTVALLTTHTRQQLEEAKPDFIVKDLSSIFIKATDTGVLVTIKEN</sequence>
<dbReference type="NCBIfam" id="TIGR01509">
    <property type="entry name" value="HAD-SF-IA-v3"/>
    <property type="match status" value="1"/>
</dbReference>
<dbReference type="GO" id="GO:0050308">
    <property type="term" value="F:sugar-phosphatase activity"/>
    <property type="evidence" value="ECO:0007669"/>
    <property type="project" value="TreeGrafter"/>
</dbReference>